<feature type="domain" description="Enoyl reductase (ER)" evidence="1">
    <location>
        <begin position="11"/>
        <end position="335"/>
    </location>
</feature>
<reference evidence="2 3" key="1">
    <citation type="submission" date="2021-12" db="EMBL/GenBank/DDBJ databases">
        <title>Discovery of the Pendulisporaceae a myxobacterial family with distinct sporulation behavior and unique specialized metabolism.</title>
        <authorList>
            <person name="Garcia R."/>
            <person name="Popoff A."/>
            <person name="Bader C.D."/>
            <person name="Loehr J."/>
            <person name="Walesch S."/>
            <person name="Walt C."/>
            <person name="Boldt J."/>
            <person name="Bunk B."/>
            <person name="Haeckl F.J.F.P.J."/>
            <person name="Gunesch A.P."/>
            <person name="Birkelbach J."/>
            <person name="Nuebel U."/>
            <person name="Pietschmann T."/>
            <person name="Bach T."/>
            <person name="Mueller R."/>
        </authorList>
    </citation>
    <scope>NUCLEOTIDE SEQUENCE [LARGE SCALE GENOMIC DNA]</scope>
    <source>
        <strain evidence="2 3">MSr12523</strain>
    </source>
</reference>
<dbReference type="CDD" id="cd08276">
    <property type="entry name" value="MDR7"/>
    <property type="match status" value="1"/>
</dbReference>
<dbReference type="SUPFAM" id="SSF51735">
    <property type="entry name" value="NAD(P)-binding Rossmann-fold domains"/>
    <property type="match status" value="1"/>
</dbReference>
<protein>
    <submittedName>
        <fullName evidence="2">NAD(P)-dependent alcohol dehydrogenase</fullName>
    </submittedName>
</protein>
<dbReference type="Gene3D" id="3.40.50.720">
    <property type="entry name" value="NAD(P)-binding Rossmann-like Domain"/>
    <property type="match status" value="1"/>
</dbReference>
<keyword evidence="3" id="KW-1185">Reference proteome</keyword>
<dbReference type="InterPro" id="IPR020843">
    <property type="entry name" value="ER"/>
</dbReference>
<dbReference type="InterPro" id="IPR013149">
    <property type="entry name" value="ADH-like_C"/>
</dbReference>
<organism evidence="2 3">
    <name type="scientific">Pendulispora brunnea</name>
    <dbReference type="NCBI Taxonomy" id="2905690"/>
    <lineage>
        <taxon>Bacteria</taxon>
        <taxon>Pseudomonadati</taxon>
        <taxon>Myxococcota</taxon>
        <taxon>Myxococcia</taxon>
        <taxon>Myxococcales</taxon>
        <taxon>Sorangiineae</taxon>
        <taxon>Pendulisporaceae</taxon>
        <taxon>Pendulispora</taxon>
    </lineage>
</organism>
<dbReference type="PANTHER" id="PTHR45033:SF2">
    <property type="entry name" value="ZINC-TYPE ALCOHOL DEHYDROGENASE-LIKE PROTEIN C1773.06C"/>
    <property type="match status" value="1"/>
</dbReference>
<dbReference type="InterPro" id="IPR013154">
    <property type="entry name" value="ADH-like_N"/>
</dbReference>
<dbReference type="EMBL" id="CP089982">
    <property type="protein sequence ID" value="WXA98389.1"/>
    <property type="molecule type" value="Genomic_DNA"/>
</dbReference>
<gene>
    <name evidence="2" type="ORF">LZC95_16320</name>
</gene>
<sequence length="337" mass="36067">MKAYELQPKEGFDALTLVELAERKSRVLAPNDIRVRVRAVSLNYRDLVIARSAAQRSEPIVPTSDGAGEVLEVGSAVSRWKKGDRVAANFFPTWIDGEFSGEHHPKALGGGQDGMLAEEVVLHESAWVRIPEHLSFEEASTLPCAGVTAFNALFRAASLQAGDTVLVQGTGGVSIFALQLAKAAGARVILTSSSADKRERAKQLGADHVLDYKANPKWGEAALAWTQGRGVDIAVEVGGPGTFDQSVAALRYGGTMSLLGVLTGTKGEVNTYALFHKTARVAGVYVGSVAMFDAFNRALSASSIKPIIDRTYAFDQARQAYEHLASGQHFGKVVIRL</sequence>
<dbReference type="InterPro" id="IPR052711">
    <property type="entry name" value="Zinc_ADH-like"/>
</dbReference>
<dbReference type="SUPFAM" id="SSF50129">
    <property type="entry name" value="GroES-like"/>
    <property type="match status" value="1"/>
</dbReference>
<evidence type="ECO:0000313" key="3">
    <source>
        <dbReference type="Proteomes" id="UP001379533"/>
    </source>
</evidence>
<dbReference type="SMART" id="SM00829">
    <property type="entry name" value="PKS_ER"/>
    <property type="match status" value="1"/>
</dbReference>
<proteinExistence type="predicted"/>
<dbReference type="Gene3D" id="3.90.180.10">
    <property type="entry name" value="Medium-chain alcohol dehydrogenases, catalytic domain"/>
    <property type="match status" value="1"/>
</dbReference>
<dbReference type="Pfam" id="PF08240">
    <property type="entry name" value="ADH_N"/>
    <property type="match status" value="1"/>
</dbReference>
<dbReference type="RefSeq" id="WP_394849003.1">
    <property type="nucleotide sequence ID" value="NZ_CP089982.1"/>
</dbReference>
<evidence type="ECO:0000259" key="1">
    <source>
        <dbReference type="SMART" id="SM00829"/>
    </source>
</evidence>
<dbReference type="PANTHER" id="PTHR45033">
    <property type="match status" value="1"/>
</dbReference>
<dbReference type="InterPro" id="IPR036291">
    <property type="entry name" value="NAD(P)-bd_dom_sf"/>
</dbReference>
<dbReference type="InterPro" id="IPR011032">
    <property type="entry name" value="GroES-like_sf"/>
</dbReference>
<evidence type="ECO:0000313" key="2">
    <source>
        <dbReference type="EMBL" id="WXA98389.1"/>
    </source>
</evidence>
<accession>A0ABZ2KJZ8</accession>
<dbReference type="Pfam" id="PF00107">
    <property type="entry name" value="ADH_zinc_N"/>
    <property type="match status" value="1"/>
</dbReference>
<dbReference type="Proteomes" id="UP001379533">
    <property type="component" value="Chromosome"/>
</dbReference>
<name>A0ABZ2KJZ8_9BACT</name>